<dbReference type="EMBL" id="JABDJR010000026">
    <property type="protein sequence ID" value="NNF05277.1"/>
    <property type="molecule type" value="Genomic_DNA"/>
</dbReference>
<dbReference type="CDD" id="cd02440">
    <property type="entry name" value="AdoMet_MTases"/>
    <property type="match status" value="1"/>
</dbReference>
<accession>A0A7Y2E6G9</accession>
<feature type="domain" description="Methyltransferase" evidence="1">
    <location>
        <begin position="45"/>
        <end position="85"/>
    </location>
</feature>
<dbReference type="GO" id="GO:0008168">
    <property type="term" value="F:methyltransferase activity"/>
    <property type="evidence" value="ECO:0007669"/>
    <property type="project" value="UniProtKB-KW"/>
</dbReference>
<name>A0A7Y2E6G9_UNCEI</name>
<gene>
    <name evidence="2" type="ORF">HKN21_00820</name>
</gene>
<organism evidence="2 3">
    <name type="scientific">Eiseniibacteriota bacterium</name>
    <dbReference type="NCBI Taxonomy" id="2212470"/>
    <lineage>
        <taxon>Bacteria</taxon>
        <taxon>Candidatus Eiseniibacteriota</taxon>
    </lineage>
</organism>
<dbReference type="Proteomes" id="UP000547674">
    <property type="component" value="Unassembled WGS sequence"/>
</dbReference>
<keyword evidence="2" id="KW-0808">Transferase</keyword>
<reference evidence="2 3" key="1">
    <citation type="submission" date="2020-03" db="EMBL/GenBank/DDBJ databases">
        <title>Metabolic flexibility allows generalist bacteria to become dominant in a frequently disturbed ecosystem.</title>
        <authorList>
            <person name="Chen Y.-J."/>
            <person name="Leung P.M."/>
            <person name="Bay S.K."/>
            <person name="Hugenholtz P."/>
            <person name="Kessler A.J."/>
            <person name="Shelley G."/>
            <person name="Waite D.W."/>
            <person name="Cook P.L."/>
            <person name="Greening C."/>
        </authorList>
    </citation>
    <scope>NUCLEOTIDE SEQUENCE [LARGE SCALE GENOMIC DNA]</scope>
    <source>
        <strain evidence="2">SS_bin_28</strain>
    </source>
</reference>
<protein>
    <submittedName>
        <fullName evidence="2">Methyltransferase domain-containing protein</fullName>
    </submittedName>
</protein>
<sequence>MVHSLQSRQEFWEQDSKVEQFASREPDVRMVSLLKTFAQPSSVRVLDLGCAGGRNAAYLAAEGFQVLATDFSEAMVTRTRERLTEYLGSEGAAQCCWQAPMWDLETV</sequence>
<dbReference type="InterPro" id="IPR041698">
    <property type="entry name" value="Methyltransf_25"/>
</dbReference>
<dbReference type="Gene3D" id="3.40.50.150">
    <property type="entry name" value="Vaccinia Virus protein VP39"/>
    <property type="match status" value="1"/>
</dbReference>
<dbReference type="InterPro" id="IPR029063">
    <property type="entry name" value="SAM-dependent_MTases_sf"/>
</dbReference>
<evidence type="ECO:0000313" key="3">
    <source>
        <dbReference type="Proteomes" id="UP000547674"/>
    </source>
</evidence>
<dbReference type="Pfam" id="PF13649">
    <property type="entry name" value="Methyltransf_25"/>
    <property type="match status" value="1"/>
</dbReference>
<comment type="caution">
    <text evidence="2">The sequence shown here is derived from an EMBL/GenBank/DDBJ whole genome shotgun (WGS) entry which is preliminary data.</text>
</comment>
<evidence type="ECO:0000313" key="2">
    <source>
        <dbReference type="EMBL" id="NNF05277.1"/>
    </source>
</evidence>
<feature type="non-terminal residue" evidence="2">
    <location>
        <position position="107"/>
    </location>
</feature>
<proteinExistence type="predicted"/>
<evidence type="ECO:0000259" key="1">
    <source>
        <dbReference type="Pfam" id="PF13649"/>
    </source>
</evidence>
<dbReference type="GO" id="GO:0032259">
    <property type="term" value="P:methylation"/>
    <property type="evidence" value="ECO:0007669"/>
    <property type="project" value="UniProtKB-KW"/>
</dbReference>
<dbReference type="SUPFAM" id="SSF53335">
    <property type="entry name" value="S-adenosyl-L-methionine-dependent methyltransferases"/>
    <property type="match status" value="1"/>
</dbReference>
<keyword evidence="2" id="KW-0489">Methyltransferase</keyword>
<dbReference type="AlphaFoldDB" id="A0A7Y2E6G9"/>